<dbReference type="EMBL" id="CAMKVN010000862">
    <property type="protein sequence ID" value="CAI2171804.1"/>
    <property type="molecule type" value="Genomic_DNA"/>
</dbReference>
<reference evidence="1" key="1">
    <citation type="submission" date="2022-08" db="EMBL/GenBank/DDBJ databases">
        <authorList>
            <person name="Kallberg Y."/>
            <person name="Tangrot J."/>
            <person name="Rosling A."/>
        </authorList>
    </citation>
    <scope>NUCLEOTIDE SEQUENCE</scope>
    <source>
        <strain evidence="1">Wild A</strain>
    </source>
</reference>
<name>A0A9W4SKD8_9GLOM</name>
<accession>A0A9W4SKD8</accession>
<proteinExistence type="predicted"/>
<evidence type="ECO:0000313" key="1">
    <source>
        <dbReference type="EMBL" id="CAI2171804.1"/>
    </source>
</evidence>
<organism evidence="1 2">
    <name type="scientific">Funneliformis geosporum</name>
    <dbReference type="NCBI Taxonomy" id="1117311"/>
    <lineage>
        <taxon>Eukaryota</taxon>
        <taxon>Fungi</taxon>
        <taxon>Fungi incertae sedis</taxon>
        <taxon>Mucoromycota</taxon>
        <taxon>Glomeromycotina</taxon>
        <taxon>Glomeromycetes</taxon>
        <taxon>Glomerales</taxon>
        <taxon>Glomeraceae</taxon>
        <taxon>Funneliformis</taxon>
    </lineage>
</organism>
<protein>
    <submittedName>
        <fullName evidence="1">12616_t:CDS:1</fullName>
    </submittedName>
</protein>
<evidence type="ECO:0000313" key="2">
    <source>
        <dbReference type="Proteomes" id="UP001153678"/>
    </source>
</evidence>
<dbReference type="Proteomes" id="UP001153678">
    <property type="component" value="Unassembled WGS sequence"/>
</dbReference>
<sequence>MRLSEQIYKIAAIYWDQVQGLKAEVMENLTIIDKWTTERTGDFCENKNNDHYR</sequence>
<gene>
    <name evidence="1" type="ORF">FWILDA_LOCUS5262</name>
</gene>
<keyword evidence="2" id="KW-1185">Reference proteome</keyword>
<dbReference type="AlphaFoldDB" id="A0A9W4SKD8"/>
<comment type="caution">
    <text evidence="1">The sequence shown here is derived from an EMBL/GenBank/DDBJ whole genome shotgun (WGS) entry which is preliminary data.</text>
</comment>